<dbReference type="GO" id="GO:0005840">
    <property type="term" value="C:ribosome"/>
    <property type="evidence" value="ECO:0007669"/>
    <property type="project" value="UniProtKB-KW"/>
</dbReference>
<dbReference type="GO" id="GO:0006412">
    <property type="term" value="P:translation"/>
    <property type="evidence" value="ECO:0007669"/>
    <property type="project" value="UniProtKB-UniRule"/>
</dbReference>
<evidence type="ECO:0000256" key="1">
    <source>
        <dbReference type="ARBA" id="ARBA00006700"/>
    </source>
</evidence>
<keyword evidence="5 6" id="KW-0687">Ribonucleoprotein</keyword>
<dbReference type="SUPFAM" id="SSF54189">
    <property type="entry name" value="Ribosomal proteins S24e, L23 and L15e"/>
    <property type="match status" value="1"/>
</dbReference>
<evidence type="ECO:0000313" key="8">
    <source>
        <dbReference type="EMBL" id="KJJ84327.1"/>
    </source>
</evidence>
<dbReference type="PATRIC" id="fig|1609969.3.peg.1916"/>
<keyword evidence="4 6" id="KW-0689">Ribosomal protein</keyword>
<comment type="function">
    <text evidence="6">One of the early assembly proteins it binds 23S rRNA. One of the proteins that surrounds the polypeptide exit tunnel on the outside of the ribosome. Forms the main docking site for trigger factor binding to the ribosome.</text>
</comment>
<dbReference type="PANTHER" id="PTHR11620">
    <property type="entry name" value="60S RIBOSOMAL PROTEIN L23A"/>
    <property type="match status" value="1"/>
</dbReference>
<keyword evidence="2 6" id="KW-0699">rRNA-binding</keyword>
<evidence type="ECO:0000256" key="3">
    <source>
        <dbReference type="ARBA" id="ARBA00022884"/>
    </source>
</evidence>
<dbReference type="Pfam" id="PF00276">
    <property type="entry name" value="Ribosomal_L23"/>
    <property type="match status" value="1"/>
</dbReference>
<comment type="caution">
    <text evidence="8">The sequence shown here is derived from an EMBL/GenBank/DDBJ whole genome shotgun (WGS) entry which is preliminary data.</text>
</comment>
<evidence type="ECO:0000313" key="9">
    <source>
        <dbReference type="Proteomes" id="UP000033428"/>
    </source>
</evidence>
<dbReference type="Gene3D" id="3.30.70.330">
    <property type="match status" value="1"/>
</dbReference>
<dbReference type="InterPro" id="IPR012677">
    <property type="entry name" value="Nucleotide-bd_a/b_plait_sf"/>
</dbReference>
<dbReference type="Proteomes" id="UP000033428">
    <property type="component" value="Unassembled WGS sequence"/>
</dbReference>
<keyword evidence="3 6" id="KW-0694">RNA-binding</keyword>
<dbReference type="GO" id="GO:0003735">
    <property type="term" value="F:structural constituent of ribosome"/>
    <property type="evidence" value="ECO:0007669"/>
    <property type="project" value="InterPro"/>
</dbReference>
<protein>
    <recommendedName>
        <fullName evidence="6">Large ribosomal subunit protein uL23</fullName>
    </recommendedName>
</protein>
<reference evidence="8 9" key="1">
    <citation type="submission" date="2015-02" db="EMBL/GenBank/DDBJ databases">
        <title>Single-cell genomics of uncultivated deep-branching MTB reveals a conserved set of magnetosome genes.</title>
        <authorList>
            <person name="Kolinko S."/>
            <person name="Richter M."/>
            <person name="Glockner F.O."/>
            <person name="Brachmann A."/>
            <person name="Schuler D."/>
        </authorList>
    </citation>
    <scope>NUCLEOTIDE SEQUENCE [LARGE SCALE GENOMIC DNA]</scope>
    <source>
        <strain evidence="8">SKK-01</strain>
    </source>
</reference>
<dbReference type="PROSITE" id="PS00050">
    <property type="entry name" value="RIBOSOMAL_L23"/>
    <property type="match status" value="1"/>
</dbReference>
<sequence>MKTAYDIIKHILRTEKGTNLLEQNKYIFKIDQRSNKMDVKSDIEEIYKVKVAAVNIINVSGKKKRMRLSEGRTADWKKAIVTLKPESKIEVT</sequence>
<evidence type="ECO:0000256" key="5">
    <source>
        <dbReference type="ARBA" id="ARBA00023274"/>
    </source>
</evidence>
<gene>
    <name evidence="6" type="primary">rplW</name>
    <name evidence="8" type="ORF">OMAG_001790</name>
</gene>
<accession>A0A0F0CM60</accession>
<evidence type="ECO:0000256" key="6">
    <source>
        <dbReference type="HAMAP-Rule" id="MF_01369"/>
    </source>
</evidence>
<name>A0A0F0CM60_9BACT</name>
<comment type="subunit">
    <text evidence="6">Part of the 50S ribosomal subunit. Contacts protein L29, and trigger factor when it is bound to the ribosome.</text>
</comment>
<evidence type="ECO:0000256" key="4">
    <source>
        <dbReference type="ARBA" id="ARBA00022980"/>
    </source>
</evidence>
<dbReference type="NCBIfam" id="NF004363">
    <property type="entry name" value="PRK05738.2-4"/>
    <property type="match status" value="1"/>
</dbReference>
<proteinExistence type="inferred from homology"/>
<organism evidence="8 9">
    <name type="scientific">Candidatus Omnitrophus magneticus</name>
    <dbReference type="NCBI Taxonomy" id="1609969"/>
    <lineage>
        <taxon>Bacteria</taxon>
        <taxon>Pseudomonadati</taxon>
        <taxon>Candidatus Omnitrophota</taxon>
        <taxon>Candidatus Omnitrophus</taxon>
    </lineage>
</organism>
<dbReference type="InterPro" id="IPR013025">
    <property type="entry name" value="Ribosomal_uL23-like"/>
</dbReference>
<dbReference type="InterPro" id="IPR012678">
    <property type="entry name" value="Ribosomal_uL23/eL15/eS24_sf"/>
</dbReference>
<evidence type="ECO:0000256" key="2">
    <source>
        <dbReference type="ARBA" id="ARBA00022730"/>
    </source>
</evidence>
<dbReference type="GO" id="GO:0019843">
    <property type="term" value="F:rRNA binding"/>
    <property type="evidence" value="ECO:0007669"/>
    <property type="project" value="UniProtKB-UniRule"/>
</dbReference>
<evidence type="ECO:0000256" key="7">
    <source>
        <dbReference type="RuleBase" id="RU003934"/>
    </source>
</evidence>
<dbReference type="AlphaFoldDB" id="A0A0F0CM60"/>
<keyword evidence="9" id="KW-1185">Reference proteome</keyword>
<dbReference type="GO" id="GO:1990904">
    <property type="term" value="C:ribonucleoprotein complex"/>
    <property type="evidence" value="ECO:0007669"/>
    <property type="project" value="UniProtKB-KW"/>
</dbReference>
<dbReference type="InterPro" id="IPR001014">
    <property type="entry name" value="Ribosomal_uL23_CS"/>
</dbReference>
<dbReference type="HAMAP" id="MF_01369_B">
    <property type="entry name" value="Ribosomal_uL23_B"/>
    <property type="match status" value="1"/>
</dbReference>
<comment type="similarity">
    <text evidence="1 6 7">Belongs to the universal ribosomal protein uL23 family.</text>
</comment>
<dbReference type="EMBL" id="JYNY01000372">
    <property type="protein sequence ID" value="KJJ84327.1"/>
    <property type="molecule type" value="Genomic_DNA"/>
</dbReference>